<evidence type="ECO:0000259" key="7">
    <source>
        <dbReference type="Pfam" id="PF03772"/>
    </source>
</evidence>
<feature type="transmembrane region" description="Helical" evidence="6">
    <location>
        <begin position="323"/>
        <end position="342"/>
    </location>
</feature>
<feature type="transmembrane region" description="Helical" evidence="6">
    <location>
        <begin position="438"/>
        <end position="457"/>
    </location>
</feature>
<dbReference type="PANTHER" id="PTHR30619">
    <property type="entry name" value="DNA INTERNALIZATION/COMPETENCE PROTEIN COMEC/REC2"/>
    <property type="match status" value="1"/>
</dbReference>
<feature type="transmembrane region" description="Helical" evidence="6">
    <location>
        <begin position="409"/>
        <end position="431"/>
    </location>
</feature>
<dbReference type="PANTHER" id="PTHR30619:SF7">
    <property type="entry name" value="BETA-LACTAMASE DOMAIN PROTEIN"/>
    <property type="match status" value="1"/>
</dbReference>
<dbReference type="GO" id="GO:0005886">
    <property type="term" value="C:plasma membrane"/>
    <property type="evidence" value="ECO:0007669"/>
    <property type="project" value="UniProtKB-SubCell"/>
</dbReference>
<keyword evidence="3 6" id="KW-0812">Transmembrane</keyword>
<feature type="transmembrane region" description="Helical" evidence="6">
    <location>
        <begin position="469"/>
        <end position="487"/>
    </location>
</feature>
<feature type="transmembrane region" description="Helical" evidence="6">
    <location>
        <begin position="348"/>
        <end position="366"/>
    </location>
</feature>
<feature type="transmembrane region" description="Helical" evidence="6">
    <location>
        <begin position="286"/>
        <end position="311"/>
    </location>
</feature>
<gene>
    <name evidence="8" type="ORF">UT34_C0001G0452</name>
</gene>
<reference evidence="8 9" key="1">
    <citation type="journal article" date="2015" name="Nature">
        <title>rRNA introns, odd ribosomes, and small enigmatic genomes across a large radiation of phyla.</title>
        <authorList>
            <person name="Brown C.T."/>
            <person name="Hug L.A."/>
            <person name="Thomas B.C."/>
            <person name="Sharon I."/>
            <person name="Castelle C.J."/>
            <person name="Singh A."/>
            <person name="Wilkins M.J."/>
            <person name="Williams K.H."/>
            <person name="Banfield J.F."/>
        </authorList>
    </citation>
    <scope>NUCLEOTIDE SEQUENCE [LARGE SCALE GENOMIC DNA]</scope>
</reference>
<evidence type="ECO:0000313" key="9">
    <source>
        <dbReference type="Proteomes" id="UP000034799"/>
    </source>
</evidence>
<protein>
    <recommendedName>
        <fullName evidence="7">ComEC/Rec2-related protein domain-containing protein</fullName>
    </recommendedName>
</protein>
<evidence type="ECO:0000256" key="4">
    <source>
        <dbReference type="ARBA" id="ARBA00022989"/>
    </source>
</evidence>
<proteinExistence type="predicted"/>
<dbReference type="STRING" id="1619100.UT34_C0001G0452"/>
<name>A0A0G0QXN7_9BACT</name>
<evidence type="ECO:0000256" key="5">
    <source>
        <dbReference type="ARBA" id="ARBA00023136"/>
    </source>
</evidence>
<evidence type="ECO:0000256" key="6">
    <source>
        <dbReference type="SAM" id="Phobius"/>
    </source>
</evidence>
<dbReference type="InterPro" id="IPR004477">
    <property type="entry name" value="ComEC_N"/>
</dbReference>
<feature type="transmembrane region" description="Helical" evidence="6">
    <location>
        <begin position="31"/>
        <end position="47"/>
    </location>
</feature>
<evidence type="ECO:0000313" key="8">
    <source>
        <dbReference type="EMBL" id="KKR06412.1"/>
    </source>
</evidence>
<feature type="domain" description="ComEC/Rec2-related protein" evidence="7">
    <location>
        <begin position="235"/>
        <end position="487"/>
    </location>
</feature>
<keyword evidence="4 6" id="KW-1133">Transmembrane helix</keyword>
<accession>A0A0G0QXN7</accession>
<keyword evidence="5 6" id="KW-0472">Membrane</keyword>
<comment type="subcellular location">
    <subcellularLocation>
        <location evidence="1">Cell membrane</location>
        <topology evidence="1">Multi-pass membrane protein</topology>
    </subcellularLocation>
</comment>
<feature type="transmembrane region" description="Helical" evidence="6">
    <location>
        <begin position="378"/>
        <end position="397"/>
    </location>
</feature>
<dbReference type="NCBIfam" id="TIGR00360">
    <property type="entry name" value="ComEC_N-term"/>
    <property type="match status" value="1"/>
</dbReference>
<evidence type="ECO:0000256" key="1">
    <source>
        <dbReference type="ARBA" id="ARBA00004651"/>
    </source>
</evidence>
<dbReference type="InterPro" id="IPR052159">
    <property type="entry name" value="Competence_DNA_uptake"/>
</dbReference>
<evidence type="ECO:0000256" key="3">
    <source>
        <dbReference type="ARBA" id="ARBA00022692"/>
    </source>
</evidence>
<comment type="caution">
    <text evidence="8">The sequence shown here is derived from an EMBL/GenBank/DDBJ whole genome shotgun (WGS) entry which is preliminary data.</text>
</comment>
<dbReference type="AlphaFoldDB" id="A0A0G0QXN7"/>
<feature type="transmembrane region" description="Helical" evidence="6">
    <location>
        <begin position="53"/>
        <end position="69"/>
    </location>
</feature>
<feature type="transmembrane region" description="Helical" evidence="6">
    <location>
        <begin position="76"/>
        <end position="97"/>
    </location>
</feature>
<evidence type="ECO:0000256" key="2">
    <source>
        <dbReference type="ARBA" id="ARBA00022475"/>
    </source>
</evidence>
<organism evidence="8 9">
    <name type="scientific">candidate division WS6 bacterium GW2011_GWF2_39_15</name>
    <dbReference type="NCBI Taxonomy" id="1619100"/>
    <lineage>
        <taxon>Bacteria</taxon>
        <taxon>Candidatus Dojkabacteria</taxon>
    </lineage>
</organism>
<sequence length="496" mass="56523">MFIIKREYRKFKDTLNDYTDWYFSRFFRNPLVTIPLLIVSTIVFFVYLLDNKLNSFCLGFVFFIIYIFLKYKEGRLLLKYFLSSVFISFLALGIMIIQVNDQKKDSGLYLKENLRSYNIAIGTRVKQKSDKQVVWGRIDDHVNVYLTIPRYPSLARGRNCVFKGKLEAVDKNNDFGLYLIHNQTYLSGKGVLDECLRRRDGFSVFYGLYGLKEEFIIRVERAVNEPYASLLIGIMFGDDRVYTEAFQQSIKATGLSHIVAASGYNILFVQNSISWLVSFINIKYRWIITLPIVFLYCFIAGNTASVLRAFVSTALYTCFDRCGHPLPGMLNIIVTTGILLLINPLYVFDIGFLLSIAATLGIIYGLPVFSKAYNLSEAIVLPAMCSIMVMPIISKYFDEVSVISVLSNAMVVGSLEYIMPLGVVLGLSLFLSDFLQSAIVILIESQLFVFVSITEYLSRFRFSLVPIPYLLSVIVVLIISMTLISIIRAGKWETLL</sequence>
<keyword evidence="2" id="KW-1003">Cell membrane</keyword>
<dbReference type="EMBL" id="LBWK01000001">
    <property type="protein sequence ID" value="KKR06412.1"/>
    <property type="molecule type" value="Genomic_DNA"/>
</dbReference>
<dbReference type="Proteomes" id="UP000034799">
    <property type="component" value="Unassembled WGS sequence"/>
</dbReference>
<dbReference type="Pfam" id="PF03772">
    <property type="entry name" value="Competence"/>
    <property type="match status" value="1"/>
</dbReference>